<evidence type="ECO:0000256" key="8">
    <source>
        <dbReference type="ARBA" id="ARBA00023242"/>
    </source>
</evidence>
<keyword evidence="7" id="KW-0206">Cytoskeleton</keyword>
<dbReference type="InterPro" id="IPR049936">
    <property type="entry name" value="TopBP1_BRCT_8"/>
</dbReference>
<dbReference type="Pfam" id="PF23294">
    <property type="entry name" value="BRCT_TopB1_SLF1"/>
    <property type="match status" value="1"/>
</dbReference>
<dbReference type="GO" id="GO:2000781">
    <property type="term" value="P:positive regulation of double-strand break repair"/>
    <property type="evidence" value="ECO:0007669"/>
    <property type="project" value="InterPro"/>
</dbReference>
<evidence type="ECO:0000256" key="6">
    <source>
        <dbReference type="ARBA" id="ARBA00023204"/>
    </source>
</evidence>
<protein>
    <recommendedName>
        <fullName evidence="10">TopBP1/SLF1 BRCT domain-containing protein</fullName>
    </recommendedName>
</protein>
<dbReference type="InterPro" id="IPR057595">
    <property type="entry name" value="TopB1_SLF1_BRCT"/>
</dbReference>
<organism evidence="11 12">
    <name type="scientific">Oncorhynchus mykiss</name>
    <name type="common">Rainbow trout</name>
    <name type="synonym">Salmo gairdneri</name>
    <dbReference type="NCBI Taxonomy" id="8022"/>
    <lineage>
        <taxon>Eukaryota</taxon>
        <taxon>Metazoa</taxon>
        <taxon>Chordata</taxon>
        <taxon>Craniata</taxon>
        <taxon>Vertebrata</taxon>
        <taxon>Euteleostomi</taxon>
        <taxon>Actinopterygii</taxon>
        <taxon>Neopterygii</taxon>
        <taxon>Teleostei</taxon>
        <taxon>Protacanthopterygii</taxon>
        <taxon>Salmoniformes</taxon>
        <taxon>Salmonidae</taxon>
        <taxon>Salmoninae</taxon>
        <taxon>Oncorhynchus</taxon>
    </lineage>
</organism>
<dbReference type="FunFam" id="3.40.50.10190:FF:000028">
    <property type="entry name" value="DNA topoisomerase 2-binding protein 1 isoform X1"/>
    <property type="match status" value="1"/>
</dbReference>
<reference evidence="11" key="2">
    <citation type="submission" date="2014-03" db="EMBL/GenBank/DDBJ databases">
        <authorList>
            <person name="Genoscope - CEA"/>
        </authorList>
    </citation>
    <scope>NUCLEOTIDE SEQUENCE</scope>
</reference>
<keyword evidence="5" id="KW-0227">DNA damage</keyword>
<evidence type="ECO:0000313" key="11">
    <source>
        <dbReference type="EMBL" id="CDQ93376.1"/>
    </source>
</evidence>
<keyword evidence="8" id="KW-0539">Nucleus</keyword>
<evidence type="ECO:0000256" key="9">
    <source>
        <dbReference type="SAM" id="MobiDB-lite"/>
    </source>
</evidence>
<dbReference type="InterPro" id="IPR042479">
    <property type="entry name" value="Slf1"/>
</dbReference>
<reference evidence="11" key="1">
    <citation type="journal article" date="2014" name="Nat. Commun.">
        <title>The rainbow trout genome provides novel insights into evolution after whole-genome duplication in vertebrates.</title>
        <authorList>
            <person name="Berthelot C."/>
            <person name="Brunet F."/>
            <person name="Chalopin D."/>
            <person name="Juanchich A."/>
            <person name="Bernard M."/>
            <person name="Noel B."/>
            <person name="Bento P."/>
            <person name="Da Silva C."/>
            <person name="Labadie K."/>
            <person name="Alberti A."/>
            <person name="Aury J.M."/>
            <person name="Louis A."/>
            <person name="Dehais P."/>
            <person name="Bardou P."/>
            <person name="Montfort J."/>
            <person name="Klopp C."/>
            <person name="Cabau C."/>
            <person name="Gaspin C."/>
            <person name="Thorgaard G.H."/>
            <person name="Boussaha M."/>
            <person name="Quillet E."/>
            <person name="Guyomard R."/>
            <person name="Galiana D."/>
            <person name="Bobe J."/>
            <person name="Volff J.N."/>
            <person name="Genet C."/>
            <person name="Wincker P."/>
            <person name="Jaillon O."/>
            <person name="Roest Crollius H."/>
            <person name="Guiguen Y."/>
        </authorList>
    </citation>
    <scope>NUCLEOTIDE SEQUENCE [LARGE SCALE GENOMIC DNA]</scope>
</reference>
<dbReference type="GO" id="GO:0005813">
    <property type="term" value="C:centrosome"/>
    <property type="evidence" value="ECO:0007669"/>
    <property type="project" value="UniProtKB-SubCell"/>
</dbReference>
<proteinExistence type="predicted"/>
<dbReference type="PaxDb" id="8022-A0A060YNS6"/>
<dbReference type="EMBL" id="FR915039">
    <property type="protein sequence ID" value="CDQ93376.1"/>
    <property type="molecule type" value="Genomic_DNA"/>
</dbReference>
<dbReference type="PANTHER" id="PTHR46677:SF1">
    <property type="entry name" value="SMC5-SMC6 COMPLEX LOCALIZATION FACTOR PROTEIN 1"/>
    <property type="match status" value="1"/>
</dbReference>
<dbReference type="STRING" id="8022.A0A060YNS6"/>
<gene>
    <name evidence="11" type="ORF">GSONMT00046798001</name>
</gene>
<evidence type="ECO:0000256" key="5">
    <source>
        <dbReference type="ARBA" id="ARBA00022763"/>
    </source>
</evidence>
<feature type="region of interest" description="Disordered" evidence="9">
    <location>
        <begin position="114"/>
        <end position="141"/>
    </location>
</feature>
<keyword evidence="6" id="KW-0234">DNA repair</keyword>
<dbReference type="Gene3D" id="3.40.50.10190">
    <property type="entry name" value="BRCT domain"/>
    <property type="match status" value="1"/>
</dbReference>
<accession>A0A060YNS6</accession>
<dbReference type="GO" id="GO:0006281">
    <property type="term" value="P:DNA repair"/>
    <property type="evidence" value="ECO:0007669"/>
    <property type="project" value="UniProtKB-KW"/>
</dbReference>
<feature type="domain" description="TopBP1/SLF1 BRCT" evidence="10">
    <location>
        <begin position="14"/>
        <end position="96"/>
    </location>
</feature>
<comment type="subcellular location">
    <subcellularLocation>
        <location evidence="2">Cytoplasm</location>
        <location evidence="2">Cytoskeleton</location>
        <location evidence="2">Microtubule organizing center</location>
        <location evidence="2">Centrosome</location>
    </subcellularLocation>
    <subcellularLocation>
        <location evidence="1">Nucleus</location>
    </subcellularLocation>
</comment>
<dbReference type="AlphaFoldDB" id="A0A060YNS6"/>
<dbReference type="GO" id="GO:0035861">
    <property type="term" value="C:site of double-strand break"/>
    <property type="evidence" value="ECO:0007669"/>
    <property type="project" value="TreeGrafter"/>
</dbReference>
<evidence type="ECO:0000259" key="10">
    <source>
        <dbReference type="Pfam" id="PF23294"/>
    </source>
</evidence>
<sequence>MRWRRNLQDRNDQEGSFSGWTVMLNIDQTRESGFRRLLQFGGAKVLPSPSPSLYKGTTHLFAEFSRLKPGDFRKDVPEAKCLKPEFIADYLIQEPIPPIEMYYLPEAAQCLPADTDASRATPSWERKASGDSTKLKKTRLK</sequence>
<evidence type="ECO:0000256" key="3">
    <source>
        <dbReference type="ARBA" id="ARBA00022490"/>
    </source>
</evidence>
<dbReference type="PANTHER" id="PTHR46677">
    <property type="entry name" value="SMC5-SMC6 COMPLEX LOCALIZATION FACTOR PROTEIN 1"/>
    <property type="match status" value="1"/>
</dbReference>
<keyword evidence="4" id="KW-0677">Repeat</keyword>
<keyword evidence="3" id="KW-0963">Cytoplasm</keyword>
<evidence type="ECO:0000256" key="1">
    <source>
        <dbReference type="ARBA" id="ARBA00004123"/>
    </source>
</evidence>
<dbReference type="GO" id="GO:0005634">
    <property type="term" value="C:nucleus"/>
    <property type="evidence" value="ECO:0007669"/>
    <property type="project" value="UniProtKB-SubCell"/>
</dbReference>
<evidence type="ECO:0000256" key="2">
    <source>
        <dbReference type="ARBA" id="ARBA00004300"/>
    </source>
</evidence>
<name>A0A060YNS6_ONCMY</name>
<evidence type="ECO:0000256" key="7">
    <source>
        <dbReference type="ARBA" id="ARBA00023212"/>
    </source>
</evidence>
<dbReference type="Proteomes" id="UP000193380">
    <property type="component" value="Unassembled WGS sequence"/>
</dbReference>
<dbReference type="InterPro" id="IPR036420">
    <property type="entry name" value="BRCT_dom_sf"/>
</dbReference>
<evidence type="ECO:0000256" key="4">
    <source>
        <dbReference type="ARBA" id="ARBA00022737"/>
    </source>
</evidence>
<dbReference type="GO" id="GO:1990166">
    <property type="term" value="P:protein localization to site of double-strand break"/>
    <property type="evidence" value="ECO:0007669"/>
    <property type="project" value="TreeGrafter"/>
</dbReference>
<dbReference type="CDD" id="cd17728">
    <property type="entry name" value="BRCT_TopBP1_rpt8"/>
    <property type="match status" value="1"/>
</dbReference>
<evidence type="ECO:0000313" key="12">
    <source>
        <dbReference type="Proteomes" id="UP000193380"/>
    </source>
</evidence>